<accession>A0A507DCX5</accession>
<dbReference type="InterPro" id="IPR000277">
    <property type="entry name" value="Cys/Met-Metab_PyrdxlP-dep_enz"/>
</dbReference>
<feature type="region of interest" description="Disordered" evidence="3">
    <location>
        <begin position="157"/>
        <end position="195"/>
    </location>
</feature>
<feature type="compositionally biased region" description="Basic residues" evidence="3">
    <location>
        <begin position="250"/>
        <end position="260"/>
    </location>
</feature>
<feature type="region of interest" description="Disordered" evidence="3">
    <location>
        <begin position="1388"/>
        <end position="1459"/>
    </location>
</feature>
<dbReference type="PANTHER" id="PTHR42699:SF1">
    <property type="entry name" value="CYSTATHIONINE GAMMA-SYNTHASE-RELATED"/>
    <property type="match status" value="1"/>
</dbReference>
<dbReference type="InterPro" id="IPR051750">
    <property type="entry name" value="Trans-sulfuration_enzymes"/>
</dbReference>
<dbReference type="SMART" id="SM00552">
    <property type="entry name" value="ADEAMc"/>
    <property type="match status" value="2"/>
</dbReference>
<sequence length="2018" mass="225047">MVALSWKDDNRHVHRVVKAILDQYDKLPGSSKPQETVGMDLTLRYHEWSVLAGIVVRVGANPMNPECVAIGVGNGALSKRKYSKHGELVHDHHAEVLARLLARRSFIRYIYWEMIQALSGKSRVVHLAPPGSPYPFMLNRGLSFHMYISRAPCGDASTTPLDLAQSPEARERNEKSRSEYVAKQNGSHLHSDGTAENVIMEVDPSIDPMQKTATVDEATAPSDSRSIQPTEEASTGNKRIAPTETPSPSHRNKKPRKTIRGRNDYTELGALRTKPGRADADPTECHSCSDKLAKWNVLGLNGATLSHLIAPIYLDSIIVGDMYHRESLQRAIIDRVQDITGLPPFYHVHHPEIYHTTLEWKHSQDCVTRKAELLNKLKEEVGDKCTAKHPKITVRASMNAITYNPGPEIEQEGLILGRKQGYQAPDKTTGRVRPRAMPNVCRLRLFKILHEMLDILPDWVGDDDSAFKRLNPRTTYLDFKLANQHYQQARACLLEQAFVGWIVTNREFLKWNRDGDRAADDTFDGDLESNAKKPREKNDVAAKIEAAESQPHIDPSDNDQSYNHSGPGAVQQKHIPQCPLRPPRTLPSSMLQSPLETLASPIALRRPPLEASRSLGTSIPPNTPHAVSVTLPTWKSNVQYEENDPEVHSMLTSGYPRFVYHRQVKHLFAVCEKRFAKAEESCIVFPCRRAAEECRDFITSREALEPPHRIRLAELDLTTPDATRALALAAIPARLHIVTFPTTCAAAAKQFWQHAGEGVSSRFAQHALRVLEDSPDTDPAAAARDGELFVEERFGRNLDARDAQNAKHMLRKRIAGILGDASDRAATPRGVTEADVFLFPTGMSAIYNAHKTALRLFPARKSVQFGFPYLDTLKIQQRFGPGVHFLGYGVAPDYQRLEALLAGERVSALFCEFPSNPLLRAPDLVQLRRLAHAHDFLIVVDETVGSWANVDVLRHADIVVSSLTKIFSGDANAMGGRYIYWEMIQALSGKSRVVHLAPPGSPYPFMLNRGLSFHMYISRAPCGDASTTPLDLAQSPEARERNEKSRSEYVAKQNGSHLHSDGTAENVIMEVDPSIDPMQKTATVDEATAPSDSRSIQPTEEASTGNKRIAPTETPSPSHRNKKPRKTIRGRNDYTELGALRTKPGRADADPTECHSCSDKLAKWNVLGLNGATLSHLIAPIYLDSIIVGDMYHRESLQRAIIDRVQDITGLPPFYHVHHPEIYHTTLEWKHSQDCVTRKAELLNKLKEEVGDKCTAKHPKITVRASMNAITYNPGPEIEQEGLILGRKQGYQAPDKTTGRVRPRAMPNVCRLRLFKILHEMLDILPDWVGDDDSAFKRLNPRTTYLDFKLANQHYQQARACLLEQAFVGWIVTNREFLKWNRDGDRAADDTFDGDLESNAKKPREKNDVAAKIEAAESQPHIDPSDNDQSYNHSGPGAVQQKHIPQCPLRPPRTLPSSMLQSPLETLASPIALRRPPLEASRSLGTSIPPNTPHAVSVTLPTWKSNVQYEENDPEVHSMLTSGYPRFVYHRQVKHLFAVCEKRFAKAEESCIVFPCRRAAEECRDFITSREALEPPHRIRLAELDLTTPDATRALALAAIPARLHIVTFPTTCAAAAKQFWQHAGEGVSSRFAQHALRVLEDSPDTDPAAAARDGELFVEERFGRNLDARDAQNAKHMLRKRIAGILGDASDRAATPRGVTEADVFLFPTGMSAIYNAHKTALRLFPARKSVQFGFPYLDTLKIQQRFGPGVHFLGYGVAPDYQRLEALLAGERVSALFCEFPSNPLLRAPDLVQLRRLAHAHDFLIVVDETVGSWANVDVLRHADIVVSSLTKIFSGDANAMGGSLVLNPAGRHYGRLMHALGEGYADSLWAEDAVFLERNSRTYLQRIRVINHSAEALADYLLAHPKIQDVHYPKYTTRAVYDAHRLPSGGYGGLLSVVLRPGCDHEAFFDSLECAKGPSLGTNFTLCCPYTILAHYAELDWAEEYAVSRNLVRVSVGLEDGWKLIRAFKNALEKA</sequence>
<feature type="compositionally biased region" description="Polar residues" evidence="3">
    <location>
        <begin position="221"/>
        <end position="237"/>
    </location>
</feature>
<dbReference type="GO" id="GO:0003962">
    <property type="term" value="F:cystathionine gamma-synthase activity"/>
    <property type="evidence" value="ECO:0007669"/>
    <property type="project" value="TreeGrafter"/>
</dbReference>
<feature type="compositionally biased region" description="Basic and acidic residues" evidence="3">
    <location>
        <begin position="529"/>
        <end position="546"/>
    </location>
</feature>
<evidence type="ECO:0000256" key="2">
    <source>
        <dbReference type="ARBA" id="ARBA00022898"/>
    </source>
</evidence>
<dbReference type="SUPFAM" id="SSF53383">
    <property type="entry name" value="PLP-dependent transferases"/>
    <property type="match status" value="2"/>
</dbReference>
<gene>
    <name evidence="5" type="ORF">SeMB42_g02885</name>
</gene>
<feature type="compositionally biased region" description="Basic and acidic residues" evidence="3">
    <location>
        <begin position="168"/>
        <end position="180"/>
    </location>
</feature>
<feature type="compositionally biased region" description="Basic and acidic residues" evidence="3">
    <location>
        <begin position="1037"/>
        <end position="1049"/>
    </location>
</feature>
<organism evidence="5 6">
    <name type="scientific">Synchytrium endobioticum</name>
    <dbReference type="NCBI Taxonomy" id="286115"/>
    <lineage>
        <taxon>Eukaryota</taxon>
        <taxon>Fungi</taxon>
        <taxon>Fungi incertae sedis</taxon>
        <taxon>Chytridiomycota</taxon>
        <taxon>Chytridiomycota incertae sedis</taxon>
        <taxon>Chytridiomycetes</taxon>
        <taxon>Synchytriales</taxon>
        <taxon>Synchytriaceae</taxon>
        <taxon>Synchytrium</taxon>
    </lineage>
</organism>
<dbReference type="GO" id="GO:0030170">
    <property type="term" value="F:pyridoxal phosphate binding"/>
    <property type="evidence" value="ECO:0007669"/>
    <property type="project" value="InterPro"/>
</dbReference>
<dbReference type="Proteomes" id="UP000317494">
    <property type="component" value="Unassembled WGS sequence"/>
</dbReference>
<reference evidence="5 6" key="1">
    <citation type="journal article" date="2019" name="Sci. Rep.">
        <title>Comparative genomics of chytrid fungi reveal insights into the obligate biotrophic and pathogenic lifestyle of Synchytrium endobioticum.</title>
        <authorList>
            <person name="van de Vossenberg B.T.L.H."/>
            <person name="Warris S."/>
            <person name="Nguyen H.D.T."/>
            <person name="van Gent-Pelzer M.P.E."/>
            <person name="Joly D.L."/>
            <person name="van de Geest H.C."/>
            <person name="Bonants P.J.M."/>
            <person name="Smith D.S."/>
            <person name="Levesque C.A."/>
            <person name="van der Lee T.A.J."/>
        </authorList>
    </citation>
    <scope>NUCLEOTIDE SEQUENCE [LARGE SCALE GENOMIC DNA]</scope>
    <source>
        <strain evidence="5 6">MB42</strain>
    </source>
</reference>
<name>A0A507DCX5_9FUNG</name>
<keyword evidence="2" id="KW-0663">Pyridoxal phosphate</keyword>
<feature type="compositionally biased region" description="Basic residues" evidence="3">
    <location>
        <begin position="1119"/>
        <end position="1129"/>
    </location>
</feature>
<dbReference type="VEuPathDB" id="FungiDB:SeMB42_g02885"/>
<feature type="region of interest" description="Disordered" evidence="3">
    <location>
        <begin position="1083"/>
        <end position="1129"/>
    </location>
</feature>
<feature type="domain" description="A to I editase" evidence="4">
    <location>
        <begin position="977"/>
        <end position="1362"/>
    </location>
</feature>
<dbReference type="InterPro" id="IPR002466">
    <property type="entry name" value="A_deamin"/>
</dbReference>
<dbReference type="GO" id="GO:0003723">
    <property type="term" value="F:RNA binding"/>
    <property type="evidence" value="ECO:0007669"/>
    <property type="project" value="InterPro"/>
</dbReference>
<dbReference type="Pfam" id="PF01053">
    <property type="entry name" value="Cys_Met_Meta_PP"/>
    <property type="match status" value="1"/>
</dbReference>
<dbReference type="Gene3D" id="3.40.640.10">
    <property type="entry name" value="Type I PLP-dependent aspartate aminotransferase-like (Major domain)"/>
    <property type="match status" value="2"/>
</dbReference>
<feature type="compositionally biased region" description="Basic and acidic residues" evidence="3">
    <location>
        <begin position="1398"/>
        <end position="1415"/>
    </location>
</feature>
<dbReference type="GO" id="GO:0019346">
    <property type="term" value="P:transsulfuration"/>
    <property type="evidence" value="ECO:0007669"/>
    <property type="project" value="InterPro"/>
</dbReference>
<dbReference type="Gene3D" id="3.90.1150.10">
    <property type="entry name" value="Aspartate Aminotransferase, domain 1"/>
    <property type="match status" value="1"/>
</dbReference>
<evidence type="ECO:0000259" key="4">
    <source>
        <dbReference type="PROSITE" id="PS50141"/>
    </source>
</evidence>
<evidence type="ECO:0000313" key="5">
    <source>
        <dbReference type="EMBL" id="TPX48730.1"/>
    </source>
</evidence>
<comment type="cofactor">
    <cofactor evidence="1">
        <name>pyridoxal 5'-phosphate</name>
        <dbReference type="ChEBI" id="CHEBI:597326"/>
    </cofactor>
</comment>
<feature type="region of interest" description="Disordered" evidence="3">
    <location>
        <begin position="1026"/>
        <end position="1064"/>
    </location>
</feature>
<dbReference type="PANTHER" id="PTHR42699">
    <property type="match status" value="1"/>
</dbReference>
<feature type="region of interest" description="Disordered" evidence="3">
    <location>
        <begin position="214"/>
        <end position="260"/>
    </location>
</feature>
<dbReference type="GO" id="GO:0006396">
    <property type="term" value="P:RNA processing"/>
    <property type="evidence" value="ECO:0007669"/>
    <property type="project" value="InterPro"/>
</dbReference>
<comment type="caution">
    <text evidence="5">The sequence shown here is derived from an EMBL/GenBank/DDBJ whole genome shotgun (WGS) entry which is preliminary data.</text>
</comment>
<evidence type="ECO:0000313" key="6">
    <source>
        <dbReference type="Proteomes" id="UP000317494"/>
    </source>
</evidence>
<dbReference type="InterPro" id="IPR015424">
    <property type="entry name" value="PyrdxlP-dep_Trfase"/>
</dbReference>
<dbReference type="InterPro" id="IPR015421">
    <property type="entry name" value="PyrdxlP-dep_Trfase_major"/>
</dbReference>
<dbReference type="InterPro" id="IPR015422">
    <property type="entry name" value="PyrdxlP-dep_Trfase_small"/>
</dbReference>
<proteinExistence type="predicted"/>
<evidence type="ECO:0000256" key="3">
    <source>
        <dbReference type="SAM" id="MobiDB-lite"/>
    </source>
</evidence>
<dbReference type="Pfam" id="PF02137">
    <property type="entry name" value="A_deamin"/>
    <property type="match status" value="2"/>
</dbReference>
<feature type="region of interest" description="Disordered" evidence="3">
    <location>
        <begin position="519"/>
        <end position="590"/>
    </location>
</feature>
<evidence type="ECO:0000256" key="1">
    <source>
        <dbReference type="ARBA" id="ARBA00001933"/>
    </source>
</evidence>
<feature type="domain" description="A to I editase" evidence="4">
    <location>
        <begin position="69"/>
        <end position="493"/>
    </location>
</feature>
<dbReference type="GO" id="GO:0004000">
    <property type="term" value="F:adenosine deaminase activity"/>
    <property type="evidence" value="ECO:0007669"/>
    <property type="project" value="InterPro"/>
</dbReference>
<keyword evidence="6" id="KW-1185">Reference proteome</keyword>
<dbReference type="EMBL" id="QEAN01000095">
    <property type="protein sequence ID" value="TPX48730.1"/>
    <property type="molecule type" value="Genomic_DNA"/>
</dbReference>
<dbReference type="STRING" id="286115.A0A507DCX5"/>
<protein>
    <recommendedName>
        <fullName evidence="4">A to I editase domain-containing protein</fullName>
    </recommendedName>
</protein>
<dbReference type="PROSITE" id="PS50141">
    <property type="entry name" value="A_DEAMIN_EDITASE"/>
    <property type="match status" value="2"/>
</dbReference>
<feature type="compositionally biased region" description="Polar residues" evidence="3">
    <location>
        <begin position="1090"/>
        <end position="1106"/>
    </location>
</feature>
<dbReference type="FunFam" id="3.90.1150.10:FF:000063">
    <property type="entry name" value="Probable cystathionine gamma-synthase"/>
    <property type="match status" value="1"/>
</dbReference>